<dbReference type="EMBL" id="VSRR010000094">
    <property type="protein sequence ID" value="MPC09951.1"/>
    <property type="molecule type" value="Genomic_DNA"/>
</dbReference>
<keyword evidence="2" id="KW-1185">Reference proteome</keyword>
<comment type="caution">
    <text evidence="1">The sequence shown here is derived from an EMBL/GenBank/DDBJ whole genome shotgun (WGS) entry which is preliminary data.</text>
</comment>
<dbReference type="AlphaFoldDB" id="A0A5B7CMD7"/>
<gene>
    <name evidence="1" type="ORF">E2C01_002571</name>
</gene>
<proteinExistence type="predicted"/>
<evidence type="ECO:0000313" key="2">
    <source>
        <dbReference type="Proteomes" id="UP000324222"/>
    </source>
</evidence>
<reference evidence="1 2" key="1">
    <citation type="submission" date="2019-05" db="EMBL/GenBank/DDBJ databases">
        <title>Another draft genome of Portunus trituberculatus and its Hox gene families provides insights of decapod evolution.</title>
        <authorList>
            <person name="Jeong J.-H."/>
            <person name="Song I."/>
            <person name="Kim S."/>
            <person name="Choi T."/>
            <person name="Kim D."/>
            <person name="Ryu S."/>
            <person name="Kim W."/>
        </authorList>
    </citation>
    <scope>NUCLEOTIDE SEQUENCE [LARGE SCALE GENOMIC DNA]</scope>
    <source>
        <tissue evidence="1">Muscle</tissue>
    </source>
</reference>
<dbReference type="Proteomes" id="UP000324222">
    <property type="component" value="Unassembled WGS sequence"/>
</dbReference>
<dbReference type="OrthoDB" id="6373973at2759"/>
<accession>A0A5B7CMD7</accession>
<name>A0A5B7CMD7_PORTR</name>
<organism evidence="1 2">
    <name type="scientific">Portunus trituberculatus</name>
    <name type="common">Swimming crab</name>
    <name type="synonym">Neptunus trituberculatus</name>
    <dbReference type="NCBI Taxonomy" id="210409"/>
    <lineage>
        <taxon>Eukaryota</taxon>
        <taxon>Metazoa</taxon>
        <taxon>Ecdysozoa</taxon>
        <taxon>Arthropoda</taxon>
        <taxon>Crustacea</taxon>
        <taxon>Multicrustacea</taxon>
        <taxon>Malacostraca</taxon>
        <taxon>Eumalacostraca</taxon>
        <taxon>Eucarida</taxon>
        <taxon>Decapoda</taxon>
        <taxon>Pleocyemata</taxon>
        <taxon>Brachyura</taxon>
        <taxon>Eubrachyura</taxon>
        <taxon>Portunoidea</taxon>
        <taxon>Portunidae</taxon>
        <taxon>Portuninae</taxon>
        <taxon>Portunus</taxon>
    </lineage>
</organism>
<evidence type="ECO:0000313" key="1">
    <source>
        <dbReference type="EMBL" id="MPC09951.1"/>
    </source>
</evidence>
<protein>
    <submittedName>
        <fullName evidence="1">Uncharacterized protein</fullName>
    </submittedName>
</protein>
<sequence>MLPETRVLVVGWDTAGSLLRHPSLRNTRHLFLLLLLSSGKSRMAELYRRCLFCPMRKRRTELLVREEATLQMHLNRRLLLGRLANLWGSLLTVVTMDYFPHVDYHRSPNHQPGGKVLPKDCLDFRMVDAIANRLNFS</sequence>